<keyword evidence="7" id="KW-0862">Zinc</keyword>
<dbReference type="HOGENOM" id="CLU_2192008_0_0_6"/>
<keyword evidence="9" id="KW-1185">Reference proteome</keyword>
<evidence type="ECO:0000256" key="4">
    <source>
        <dbReference type="ARBA" id="ARBA00022723"/>
    </source>
</evidence>
<evidence type="ECO:0000256" key="1">
    <source>
        <dbReference type="ARBA" id="ARBA00001947"/>
    </source>
</evidence>
<gene>
    <name evidence="8" type="primary">ybeY</name>
    <name evidence="8" type="ORF">BCTU_287</name>
</gene>
<keyword evidence="3" id="KW-0540">Nuclease</keyword>
<dbReference type="OrthoDB" id="9807740at2"/>
<keyword evidence="4" id="KW-0479">Metal-binding</keyword>
<dbReference type="InterPro" id="IPR023091">
    <property type="entry name" value="MetalPrtase_cat_dom_sf_prd"/>
</dbReference>
<comment type="cofactor">
    <cofactor evidence="1">
        <name>Zn(2+)</name>
        <dbReference type="ChEBI" id="CHEBI:29105"/>
    </cofactor>
</comment>
<dbReference type="InterPro" id="IPR002036">
    <property type="entry name" value="YbeY"/>
</dbReference>
<dbReference type="Proteomes" id="UP000006811">
    <property type="component" value="Chromosome"/>
</dbReference>
<dbReference type="Gene3D" id="3.40.390.30">
    <property type="entry name" value="Metalloproteases ('zincins'), catalytic domain"/>
    <property type="match status" value="1"/>
</dbReference>
<evidence type="ECO:0000313" key="8">
    <source>
        <dbReference type="EMBL" id="AEH39862.1"/>
    </source>
</evidence>
<dbReference type="Pfam" id="PF02130">
    <property type="entry name" value="YbeY"/>
    <property type="match status" value="1"/>
</dbReference>
<evidence type="ECO:0000256" key="5">
    <source>
        <dbReference type="ARBA" id="ARBA00022759"/>
    </source>
</evidence>
<dbReference type="EMBL" id="CP001817">
    <property type="protein sequence ID" value="AEH39862.1"/>
    <property type="molecule type" value="Genomic_DNA"/>
</dbReference>
<dbReference type="AlphaFoldDB" id="F7WZJ5"/>
<sequence>MKINIQKATKINERIPHKKDFTKWLYYIFFNKKIELTIRIVTINEIILLNHTYRNKNIPTNVLSFPMNNIYLDKNHKKLYLGDIAICSSYLKKEAYQFKKMLKNIGLI</sequence>
<dbReference type="GO" id="GO:0004222">
    <property type="term" value="F:metalloendopeptidase activity"/>
    <property type="evidence" value="ECO:0007669"/>
    <property type="project" value="InterPro"/>
</dbReference>
<dbReference type="GO" id="GO:0046872">
    <property type="term" value="F:metal ion binding"/>
    <property type="evidence" value="ECO:0007669"/>
    <property type="project" value="UniProtKB-KW"/>
</dbReference>
<dbReference type="GO" id="GO:0006364">
    <property type="term" value="P:rRNA processing"/>
    <property type="evidence" value="ECO:0007669"/>
    <property type="project" value="InterPro"/>
</dbReference>
<dbReference type="GO" id="GO:0004519">
    <property type="term" value="F:endonuclease activity"/>
    <property type="evidence" value="ECO:0007669"/>
    <property type="project" value="UniProtKB-KW"/>
</dbReference>
<dbReference type="SUPFAM" id="SSF55486">
    <property type="entry name" value="Metalloproteases ('zincins'), catalytic domain"/>
    <property type="match status" value="1"/>
</dbReference>
<evidence type="ECO:0000256" key="2">
    <source>
        <dbReference type="ARBA" id="ARBA00010875"/>
    </source>
</evidence>
<keyword evidence="6" id="KW-0378">Hydrolase</keyword>
<accession>F7WZJ5</accession>
<evidence type="ECO:0000313" key="9">
    <source>
        <dbReference type="Proteomes" id="UP000006811"/>
    </source>
</evidence>
<dbReference type="NCBIfam" id="TIGR00043">
    <property type="entry name" value="rRNA maturation RNase YbeY"/>
    <property type="match status" value="1"/>
</dbReference>
<dbReference type="STRING" id="261317.BCTU_287"/>
<dbReference type="eggNOG" id="COG0319">
    <property type="taxonomic scope" value="Bacteria"/>
</dbReference>
<keyword evidence="5" id="KW-0255">Endonuclease</keyword>
<proteinExistence type="inferred from homology"/>
<evidence type="ECO:0000256" key="3">
    <source>
        <dbReference type="ARBA" id="ARBA00022722"/>
    </source>
</evidence>
<name>F7WZJ5_9GAMM</name>
<organism evidence="8 9">
    <name type="scientific">Buchnera aphidicola</name>
    <name type="common">Cinara tujafilina</name>
    <dbReference type="NCBI Taxonomy" id="261317"/>
    <lineage>
        <taxon>Bacteria</taxon>
        <taxon>Pseudomonadati</taxon>
        <taxon>Pseudomonadota</taxon>
        <taxon>Gammaproteobacteria</taxon>
        <taxon>Enterobacterales</taxon>
        <taxon>Erwiniaceae</taxon>
        <taxon>Buchnera</taxon>
    </lineage>
</organism>
<reference evidence="8 9" key="1">
    <citation type="journal article" date="2011" name="Appl. Environ. Microbiol.">
        <title>The genome of Buchnera aphidicola from the aphid Cinara tujafilina provides new clues about the evolutionary history of metabolic losses in bacterial endosymbionts.</title>
        <authorList>
            <person name="Lamelas A."/>
            <person name="Gosalbes M.J."/>
            <person name="Moya A."/>
            <person name="Latorre A."/>
        </authorList>
    </citation>
    <scope>NUCLEOTIDE SEQUENCE [LARGE SCALE GENOMIC DNA]</scope>
    <source>
        <strain evidence="9">Cinara tujafilina</strain>
    </source>
</reference>
<comment type="similarity">
    <text evidence="2">Belongs to the endoribonuclease YbeY family.</text>
</comment>
<evidence type="ECO:0000256" key="6">
    <source>
        <dbReference type="ARBA" id="ARBA00022801"/>
    </source>
</evidence>
<evidence type="ECO:0000256" key="7">
    <source>
        <dbReference type="ARBA" id="ARBA00022833"/>
    </source>
</evidence>
<protein>
    <submittedName>
        <fullName evidence="8">Uncharacterized protein</fullName>
    </submittedName>
</protein>
<dbReference type="KEGG" id="baj:BCTU_287"/>